<keyword evidence="2" id="KW-1185">Reference proteome</keyword>
<protein>
    <submittedName>
        <fullName evidence="1">Uncharacterized protein</fullName>
    </submittedName>
</protein>
<organism evidence="1 2">
    <name type="scientific">Rubripirellula reticaptiva</name>
    <dbReference type="NCBI Taxonomy" id="2528013"/>
    <lineage>
        <taxon>Bacteria</taxon>
        <taxon>Pseudomonadati</taxon>
        <taxon>Planctomycetota</taxon>
        <taxon>Planctomycetia</taxon>
        <taxon>Pirellulales</taxon>
        <taxon>Pirellulaceae</taxon>
        <taxon>Rubripirellula</taxon>
    </lineage>
</organism>
<dbReference type="AlphaFoldDB" id="A0A5C6EU38"/>
<evidence type="ECO:0000313" key="2">
    <source>
        <dbReference type="Proteomes" id="UP000317977"/>
    </source>
</evidence>
<dbReference type="RefSeq" id="WP_146535147.1">
    <property type="nucleotide sequence ID" value="NZ_SJPX01000003.1"/>
</dbReference>
<reference evidence="1 2" key="1">
    <citation type="submission" date="2019-02" db="EMBL/GenBank/DDBJ databases">
        <title>Deep-cultivation of Planctomycetes and their phenomic and genomic characterization uncovers novel biology.</title>
        <authorList>
            <person name="Wiegand S."/>
            <person name="Jogler M."/>
            <person name="Boedeker C."/>
            <person name="Pinto D."/>
            <person name="Vollmers J."/>
            <person name="Rivas-Marin E."/>
            <person name="Kohn T."/>
            <person name="Peeters S.H."/>
            <person name="Heuer A."/>
            <person name="Rast P."/>
            <person name="Oberbeckmann S."/>
            <person name="Bunk B."/>
            <person name="Jeske O."/>
            <person name="Meyerdierks A."/>
            <person name="Storesund J.E."/>
            <person name="Kallscheuer N."/>
            <person name="Luecker S."/>
            <person name="Lage O.M."/>
            <person name="Pohl T."/>
            <person name="Merkel B.J."/>
            <person name="Hornburger P."/>
            <person name="Mueller R.-W."/>
            <person name="Bruemmer F."/>
            <person name="Labrenz M."/>
            <person name="Spormann A.M."/>
            <person name="Op Den Camp H."/>
            <person name="Overmann J."/>
            <person name="Amann R."/>
            <person name="Jetten M.S.M."/>
            <person name="Mascher T."/>
            <person name="Medema M.H."/>
            <person name="Devos D.P."/>
            <person name="Kaster A.-K."/>
            <person name="Ovreas L."/>
            <person name="Rohde M."/>
            <person name="Galperin M.Y."/>
            <person name="Jogler C."/>
        </authorList>
    </citation>
    <scope>NUCLEOTIDE SEQUENCE [LARGE SCALE GENOMIC DNA]</scope>
    <source>
        <strain evidence="1 2">Poly59</strain>
    </source>
</reference>
<name>A0A5C6EU38_9BACT</name>
<dbReference type="Proteomes" id="UP000317977">
    <property type="component" value="Unassembled WGS sequence"/>
</dbReference>
<accession>A0A5C6EU38</accession>
<sequence>MSKPSLRIFPASASNARREREIDRMTGSAAAKTVAIPLGKMVPLLLDAARADRAWLSDFADDTVRVDADLYEVLLAYSQMNQREAA</sequence>
<evidence type="ECO:0000313" key="1">
    <source>
        <dbReference type="EMBL" id="TWU51894.1"/>
    </source>
</evidence>
<dbReference type="OrthoDB" id="281881at2"/>
<gene>
    <name evidence="1" type="ORF">Poly59_34900</name>
</gene>
<proteinExistence type="predicted"/>
<dbReference type="EMBL" id="SJPX01000003">
    <property type="protein sequence ID" value="TWU51894.1"/>
    <property type="molecule type" value="Genomic_DNA"/>
</dbReference>
<comment type="caution">
    <text evidence="1">The sequence shown here is derived from an EMBL/GenBank/DDBJ whole genome shotgun (WGS) entry which is preliminary data.</text>
</comment>